<keyword evidence="2" id="KW-1185">Reference proteome</keyword>
<organism evidence="1 2">
    <name type="scientific">Cognatiyoonia koreensis</name>
    <dbReference type="NCBI Taxonomy" id="364200"/>
    <lineage>
        <taxon>Bacteria</taxon>
        <taxon>Pseudomonadati</taxon>
        <taxon>Pseudomonadota</taxon>
        <taxon>Alphaproteobacteria</taxon>
        <taxon>Rhodobacterales</taxon>
        <taxon>Paracoccaceae</taxon>
        <taxon>Cognatiyoonia</taxon>
    </lineage>
</organism>
<protein>
    <submittedName>
        <fullName evidence="1">Uncharacterized protein</fullName>
    </submittedName>
</protein>
<dbReference type="AlphaFoldDB" id="A0A1I0QR81"/>
<dbReference type="Proteomes" id="UP000199167">
    <property type="component" value="Unassembled WGS sequence"/>
</dbReference>
<accession>A0A1I0QR81</accession>
<dbReference type="STRING" id="364200.SAMN04488515_2109"/>
<dbReference type="RefSeq" id="WP_089993676.1">
    <property type="nucleotide sequence ID" value="NZ_FOIZ01000001.1"/>
</dbReference>
<evidence type="ECO:0000313" key="1">
    <source>
        <dbReference type="EMBL" id="SEW29801.1"/>
    </source>
</evidence>
<sequence length="152" mass="16888">MNWSILRWFARQVGLTDGRIFDPAFDGRMAEIQRPAKLPEGRVRIHFFAADFETDAEAELFCFGTGDPNKPEPITTELDGATIDTAFVEVVRGNLAGRLSEFLSGDTVADLMADRRGRNTLIFITEEAFSGLPFQVNDTDTLRYLGAHTVAT</sequence>
<dbReference type="OrthoDB" id="7862941at2"/>
<name>A0A1I0QR81_9RHOB</name>
<reference evidence="1 2" key="1">
    <citation type="submission" date="2016-10" db="EMBL/GenBank/DDBJ databases">
        <authorList>
            <person name="de Groot N.N."/>
        </authorList>
    </citation>
    <scope>NUCLEOTIDE SEQUENCE [LARGE SCALE GENOMIC DNA]</scope>
    <source>
        <strain evidence="1 2">DSM 17925</strain>
    </source>
</reference>
<dbReference type="EMBL" id="FOIZ01000001">
    <property type="protein sequence ID" value="SEW29801.1"/>
    <property type="molecule type" value="Genomic_DNA"/>
</dbReference>
<evidence type="ECO:0000313" key="2">
    <source>
        <dbReference type="Proteomes" id="UP000199167"/>
    </source>
</evidence>
<proteinExistence type="predicted"/>
<gene>
    <name evidence="1" type="ORF">SAMN04488515_2109</name>
</gene>